<dbReference type="SUPFAM" id="SSF103515">
    <property type="entry name" value="Autotransporter"/>
    <property type="match status" value="1"/>
</dbReference>
<evidence type="ECO:0000259" key="1">
    <source>
        <dbReference type="PROSITE" id="PS51208"/>
    </source>
</evidence>
<dbReference type="InterPro" id="IPR011050">
    <property type="entry name" value="Pectin_lyase_fold/virulence"/>
</dbReference>
<evidence type="ECO:0000313" key="2">
    <source>
        <dbReference type="EMBL" id="KGT75902.1"/>
    </source>
</evidence>
<sequence length="641" mass="64927">MNVLAGAALNVGPTGSINIGTNNLANAGTVTLAAGGSITDDLINSGVANNAGTLTGPVNNFGMFNNNVGGTVSGLLTNNSGTTTNTGALNGGAVVNGGLLMVDGTAAAVTVNPGGTLAGHGIVGNTTINGGVLSPGNSIGLLSVQGNLVFTAAASYLVEVSPSNADRTNVTGTATLGGATVNAAFGAGTYVARQYTILNAGGGVSGTFAGPVNTNLPANFKPSLSYDANNAYLNLTLNFIPPPSGGLNQNQQNVANAIVGFFNSNGAIPLVFGGLTPAGLTQASGEVATGSQQTTFDAMNLFLGLLTDPFIAGRADTLSAGASLGASTYTSQDKPRSDAARDAYAAIYRKAPVIADPFTQRWSVWSAGYGGSQTTDGNAALGSNSTTSRIAGGVVGADYRFSAFTLAGFALAGGGTNFSVSNGLGSGRSDLFQAGAFIRHNVGPAYLSAALAYAWQDITTDRTVTVAGIDQLRTQFNANAWSGRLEGGYRFVSPWMGIGVTPYVAGQFTTFDLPAYAEQAVIGANTFALAYGSKSVTASRSELGLRTDKSFVVQDGIFTLRGRAAWAHDFNTDRAVGATFQTLPGASFVVNGAAQSHDAALVTASAEMKWLNGWSAATTFEGEFSSLTTSYAGKGVVRYAW</sequence>
<dbReference type="Proteomes" id="UP000030377">
    <property type="component" value="Unassembled WGS sequence"/>
</dbReference>
<dbReference type="Pfam" id="PF03797">
    <property type="entry name" value="Autotransporter"/>
    <property type="match status" value="1"/>
</dbReference>
<comment type="caution">
    <text evidence="2">The sequence shown here is derived from an EMBL/GenBank/DDBJ whole genome shotgun (WGS) entry which is preliminary data.</text>
</comment>
<organism evidence="2 3">
    <name type="scientific">Bradyrhizobium japonicum</name>
    <dbReference type="NCBI Taxonomy" id="375"/>
    <lineage>
        <taxon>Bacteria</taxon>
        <taxon>Pseudomonadati</taxon>
        <taxon>Pseudomonadota</taxon>
        <taxon>Alphaproteobacteria</taxon>
        <taxon>Hyphomicrobiales</taxon>
        <taxon>Nitrobacteraceae</taxon>
        <taxon>Bradyrhizobium</taxon>
    </lineage>
</organism>
<protein>
    <submittedName>
        <fullName evidence="2">Outer membrane autotransporter barrel</fullName>
    </submittedName>
</protein>
<dbReference type="PROSITE" id="PS51208">
    <property type="entry name" value="AUTOTRANSPORTER"/>
    <property type="match status" value="1"/>
</dbReference>
<reference evidence="2 3" key="1">
    <citation type="submission" date="2014-09" db="EMBL/GenBank/DDBJ databases">
        <title>Draft genome of Bradyrhizobium japonicum Is-34.</title>
        <authorList>
            <person name="Tsurumaru H."/>
            <person name="Yamakawa T."/>
            <person name="Hashimoto S."/>
            <person name="Okizaki K."/>
            <person name="Kanesaki Y."/>
            <person name="Yoshikawa H."/>
            <person name="Yajima S."/>
        </authorList>
    </citation>
    <scope>NUCLEOTIDE SEQUENCE [LARGE SCALE GENOMIC DNA]</scope>
    <source>
        <strain evidence="2 3">Is-34</strain>
    </source>
</reference>
<dbReference type="InterPro" id="IPR005546">
    <property type="entry name" value="Autotransporte_beta"/>
</dbReference>
<evidence type="ECO:0000313" key="3">
    <source>
        <dbReference type="Proteomes" id="UP000030377"/>
    </source>
</evidence>
<proteinExistence type="predicted"/>
<dbReference type="SUPFAM" id="SSF51126">
    <property type="entry name" value="Pectin lyase-like"/>
    <property type="match status" value="1"/>
</dbReference>
<dbReference type="SMART" id="SM00869">
    <property type="entry name" value="Autotransporter"/>
    <property type="match status" value="1"/>
</dbReference>
<dbReference type="InterPro" id="IPR036709">
    <property type="entry name" value="Autotransporte_beta_dom_sf"/>
</dbReference>
<dbReference type="AlphaFoldDB" id="A0A0A3XNC1"/>
<accession>A0A0A3XNC1</accession>
<gene>
    <name evidence="2" type="ORF">MA20_30980</name>
</gene>
<feature type="domain" description="Autotransporter" evidence="1">
    <location>
        <begin position="357"/>
        <end position="641"/>
    </location>
</feature>
<dbReference type="EMBL" id="JRPN01000024">
    <property type="protein sequence ID" value="KGT75902.1"/>
    <property type="molecule type" value="Genomic_DNA"/>
</dbReference>
<dbReference type="Gene3D" id="2.40.128.130">
    <property type="entry name" value="Autotransporter beta-domain"/>
    <property type="match status" value="1"/>
</dbReference>
<name>A0A0A3XNC1_BRAJP</name>